<dbReference type="Proteomes" id="UP001642720">
    <property type="component" value="Unassembled WGS sequence"/>
</dbReference>
<evidence type="ECO:0000313" key="3">
    <source>
        <dbReference type="Proteomes" id="UP001642720"/>
    </source>
</evidence>
<evidence type="ECO:0000256" key="1">
    <source>
        <dbReference type="SAM" id="MobiDB-lite"/>
    </source>
</evidence>
<evidence type="ECO:0008006" key="4">
    <source>
        <dbReference type="Google" id="ProtNLM"/>
    </source>
</evidence>
<feature type="compositionally biased region" description="Basic and acidic residues" evidence="1">
    <location>
        <begin position="62"/>
        <end position="72"/>
    </location>
</feature>
<feature type="compositionally biased region" description="Polar residues" evidence="1">
    <location>
        <begin position="48"/>
        <end position="57"/>
    </location>
</feature>
<keyword evidence="3" id="KW-1185">Reference proteome</keyword>
<feature type="region of interest" description="Disordered" evidence="1">
    <location>
        <begin position="48"/>
        <end position="73"/>
    </location>
</feature>
<organism evidence="2 3">
    <name type="scientific">Trichoderma ghanense</name>
    <dbReference type="NCBI Taxonomy" id="65468"/>
    <lineage>
        <taxon>Eukaryota</taxon>
        <taxon>Fungi</taxon>
        <taxon>Dikarya</taxon>
        <taxon>Ascomycota</taxon>
        <taxon>Pezizomycotina</taxon>
        <taxon>Sordariomycetes</taxon>
        <taxon>Hypocreomycetidae</taxon>
        <taxon>Hypocreales</taxon>
        <taxon>Hypocreaceae</taxon>
        <taxon>Trichoderma</taxon>
    </lineage>
</organism>
<name>A0ABY2H251_9HYPO</name>
<feature type="compositionally biased region" description="Polar residues" evidence="1">
    <location>
        <begin position="121"/>
        <end position="130"/>
    </location>
</feature>
<dbReference type="SUPFAM" id="SSF46689">
    <property type="entry name" value="Homeodomain-like"/>
    <property type="match status" value="1"/>
</dbReference>
<feature type="region of interest" description="Disordered" evidence="1">
    <location>
        <begin position="116"/>
        <end position="149"/>
    </location>
</feature>
<dbReference type="EMBL" id="PPTA01000008">
    <property type="protein sequence ID" value="TFB01592.1"/>
    <property type="molecule type" value="Genomic_DNA"/>
</dbReference>
<comment type="caution">
    <text evidence="2">The sequence shown here is derived from an EMBL/GenBank/DDBJ whole genome shotgun (WGS) entry which is preliminary data.</text>
</comment>
<protein>
    <recommendedName>
        <fullName evidence="4">Transposase IS30-like HTH domain-containing protein</fullName>
    </recommendedName>
</protein>
<gene>
    <name evidence="2" type="ORF">CCMA1212_006515</name>
</gene>
<proteinExistence type="predicted"/>
<evidence type="ECO:0000313" key="2">
    <source>
        <dbReference type="EMBL" id="TFB01592.1"/>
    </source>
</evidence>
<dbReference type="InterPro" id="IPR009057">
    <property type="entry name" value="Homeodomain-like_sf"/>
</dbReference>
<accession>A0ABY2H251</accession>
<dbReference type="RefSeq" id="XP_073557793.1">
    <property type="nucleotide sequence ID" value="XM_073703732.1"/>
</dbReference>
<dbReference type="GeneID" id="300578182"/>
<reference evidence="2 3" key="1">
    <citation type="submission" date="2018-01" db="EMBL/GenBank/DDBJ databases">
        <title>Genome characterization of the sugarcane-associated fungus Trichoderma ghanense CCMA-1212 and their application in lignocelulose bioconversion.</title>
        <authorList>
            <person name="Steindorff A.S."/>
            <person name="Mendes T.D."/>
            <person name="Vilela E.S.D."/>
            <person name="Rodrigues D.S."/>
            <person name="Formighieri E.F."/>
            <person name="Melo I.S."/>
            <person name="Favaro L.C.L."/>
        </authorList>
    </citation>
    <scope>NUCLEOTIDE SEQUENCE [LARGE SCALE GENOMIC DNA]</scope>
    <source>
        <strain evidence="2 3">CCMA-1212</strain>
    </source>
</reference>
<sequence>MPRTTQKQHWSPHKRTRIRVMYEQGYSRSEIARKEGVPVGSVHGIATRYTQQISAQSKPRPGRPEKLSEADKRHIKRLIRSDPCITKRQIIATIPLHVSVNTLASFLKSEGIQHGPLLQRPKSTATNLQHRTPAADTKQRKQQPLPTTS</sequence>